<evidence type="ECO:0000313" key="15">
    <source>
        <dbReference type="EMBL" id="GGC26533.1"/>
    </source>
</evidence>
<dbReference type="Pfam" id="PF01292">
    <property type="entry name" value="Ni_hydr_CYTB"/>
    <property type="match status" value="1"/>
</dbReference>
<evidence type="ECO:0000256" key="1">
    <source>
        <dbReference type="ARBA" id="ARBA00001970"/>
    </source>
</evidence>
<keyword evidence="10" id="KW-0408">Iron</keyword>
<feature type="transmembrane region" description="Helical" evidence="13">
    <location>
        <begin position="40"/>
        <end position="58"/>
    </location>
</feature>
<evidence type="ECO:0000256" key="4">
    <source>
        <dbReference type="ARBA" id="ARBA00022475"/>
    </source>
</evidence>
<feature type="transmembrane region" description="Helical" evidence="13">
    <location>
        <begin position="6"/>
        <end position="28"/>
    </location>
</feature>
<dbReference type="Proteomes" id="UP000602004">
    <property type="component" value="Unassembled WGS sequence"/>
</dbReference>
<comment type="caution">
    <text evidence="15">The sequence shown here is derived from an EMBL/GenBank/DDBJ whole genome shotgun (WGS) entry which is preliminary data.</text>
</comment>
<evidence type="ECO:0000256" key="9">
    <source>
        <dbReference type="ARBA" id="ARBA00022989"/>
    </source>
</evidence>
<dbReference type="PANTHER" id="PTHR30529">
    <property type="entry name" value="CYTOCHROME B561"/>
    <property type="match status" value="1"/>
</dbReference>
<evidence type="ECO:0000256" key="7">
    <source>
        <dbReference type="ARBA" id="ARBA00022723"/>
    </source>
</evidence>
<evidence type="ECO:0000256" key="10">
    <source>
        <dbReference type="ARBA" id="ARBA00023004"/>
    </source>
</evidence>
<keyword evidence="16" id="KW-1185">Reference proteome</keyword>
<protein>
    <submittedName>
        <fullName evidence="15">Cytochrome b</fullName>
    </submittedName>
</protein>
<dbReference type="InterPro" id="IPR011577">
    <property type="entry name" value="Cyt_b561_bac/Ni-Hgenase"/>
</dbReference>
<comment type="subcellular location">
    <subcellularLocation>
        <location evidence="2">Cell membrane</location>
        <topology evidence="2">Multi-pass membrane protein</topology>
    </subcellularLocation>
</comment>
<keyword evidence="4" id="KW-1003">Cell membrane</keyword>
<keyword evidence="11 13" id="KW-0472">Membrane</keyword>
<feature type="transmembrane region" description="Helical" evidence="13">
    <location>
        <begin position="78"/>
        <end position="98"/>
    </location>
</feature>
<organism evidence="15 16">
    <name type="scientific">Paraburkholderia caffeinilytica</name>
    <dbReference type="NCBI Taxonomy" id="1761016"/>
    <lineage>
        <taxon>Bacteria</taxon>
        <taxon>Pseudomonadati</taxon>
        <taxon>Pseudomonadota</taxon>
        <taxon>Betaproteobacteria</taxon>
        <taxon>Burkholderiales</taxon>
        <taxon>Burkholderiaceae</taxon>
        <taxon>Paraburkholderia</taxon>
    </lineage>
</organism>
<evidence type="ECO:0000313" key="16">
    <source>
        <dbReference type="Proteomes" id="UP000602004"/>
    </source>
</evidence>
<evidence type="ECO:0000256" key="5">
    <source>
        <dbReference type="ARBA" id="ARBA00022617"/>
    </source>
</evidence>
<evidence type="ECO:0000256" key="6">
    <source>
        <dbReference type="ARBA" id="ARBA00022692"/>
    </source>
</evidence>
<sequence length="169" mass="19522">MTLHWVVATLMIGGFVIGWFMTDIPGFTPTKLRYFSWHKWIGCTVLVLAVVRLVWRTLHTAPPLPQSTTHWQRVAAEATHWMLYALMFAIPVSGYLYSSAANIQVVYLGLIPLPRIIGPDPVLRPLFRYTHIYLNYMLLAPIAMHVLAALKHHFIDRDRLLTRMLPFEK</sequence>
<dbReference type="InterPro" id="IPR052168">
    <property type="entry name" value="Cytochrome_b561_oxidase"/>
</dbReference>
<gene>
    <name evidence="15" type="ORF">GCM10011400_11210</name>
</gene>
<proteinExistence type="inferred from homology"/>
<dbReference type="EMBL" id="BMHL01000002">
    <property type="protein sequence ID" value="GGC26533.1"/>
    <property type="molecule type" value="Genomic_DNA"/>
</dbReference>
<keyword evidence="8" id="KW-0249">Electron transport</keyword>
<dbReference type="InterPro" id="IPR016174">
    <property type="entry name" value="Di-haem_cyt_TM"/>
</dbReference>
<evidence type="ECO:0000256" key="3">
    <source>
        <dbReference type="ARBA" id="ARBA00022448"/>
    </source>
</evidence>
<reference evidence="16" key="1">
    <citation type="journal article" date="2019" name="Int. J. Syst. Evol. Microbiol.">
        <title>The Global Catalogue of Microorganisms (GCM) 10K type strain sequencing project: providing services to taxonomists for standard genome sequencing and annotation.</title>
        <authorList>
            <consortium name="The Broad Institute Genomics Platform"/>
            <consortium name="The Broad Institute Genome Sequencing Center for Infectious Disease"/>
            <person name="Wu L."/>
            <person name="Ma J."/>
        </authorList>
    </citation>
    <scope>NUCLEOTIDE SEQUENCE [LARGE SCALE GENOMIC DNA]</scope>
    <source>
        <strain evidence="16">CGMCC 1.15103</strain>
    </source>
</reference>
<name>A0ABQ1LNM0_9BURK</name>
<keyword evidence="3" id="KW-0813">Transport</keyword>
<feature type="transmembrane region" description="Helical" evidence="13">
    <location>
        <begin position="133"/>
        <end position="150"/>
    </location>
</feature>
<dbReference type="SUPFAM" id="SSF81342">
    <property type="entry name" value="Transmembrane di-heme cytochromes"/>
    <property type="match status" value="1"/>
</dbReference>
<keyword evidence="5" id="KW-0349">Heme</keyword>
<accession>A0ABQ1LNM0</accession>
<evidence type="ECO:0000256" key="11">
    <source>
        <dbReference type="ARBA" id="ARBA00023136"/>
    </source>
</evidence>
<evidence type="ECO:0000256" key="2">
    <source>
        <dbReference type="ARBA" id="ARBA00004651"/>
    </source>
</evidence>
<keyword evidence="9 13" id="KW-1133">Transmembrane helix</keyword>
<keyword evidence="6 13" id="KW-0812">Transmembrane</keyword>
<evidence type="ECO:0000256" key="12">
    <source>
        <dbReference type="ARBA" id="ARBA00037975"/>
    </source>
</evidence>
<comment type="similarity">
    <text evidence="12">Belongs to the cytochrome b561 family.</text>
</comment>
<evidence type="ECO:0000256" key="8">
    <source>
        <dbReference type="ARBA" id="ARBA00022982"/>
    </source>
</evidence>
<keyword evidence="7" id="KW-0479">Metal-binding</keyword>
<evidence type="ECO:0000256" key="13">
    <source>
        <dbReference type="SAM" id="Phobius"/>
    </source>
</evidence>
<feature type="domain" description="Cytochrome b561 bacterial/Ni-hydrogenase" evidence="14">
    <location>
        <begin position="2"/>
        <end position="166"/>
    </location>
</feature>
<dbReference type="PANTHER" id="PTHR30529:SF1">
    <property type="entry name" value="CYTOCHROME B561 HOMOLOG 2"/>
    <property type="match status" value="1"/>
</dbReference>
<evidence type="ECO:0000259" key="14">
    <source>
        <dbReference type="Pfam" id="PF01292"/>
    </source>
</evidence>
<comment type="cofactor">
    <cofactor evidence="1">
        <name>heme b</name>
        <dbReference type="ChEBI" id="CHEBI:60344"/>
    </cofactor>
</comment>